<gene>
    <name evidence="3" type="ORF">JFN90_04635</name>
</gene>
<proteinExistence type="predicted"/>
<keyword evidence="1" id="KW-0812">Transmembrane</keyword>
<name>A0ABS0YN87_9BACT</name>
<comment type="caution">
    <text evidence="3">The sequence shown here is derived from an EMBL/GenBank/DDBJ whole genome shotgun (WGS) entry which is preliminary data.</text>
</comment>
<reference evidence="3 4" key="1">
    <citation type="submission" date="2020-12" db="EMBL/GenBank/DDBJ databases">
        <title>Geomonas sp. Red259, isolated from paddy soil.</title>
        <authorList>
            <person name="Xu Z."/>
            <person name="Zhang Z."/>
            <person name="Masuda Y."/>
            <person name="Itoh H."/>
            <person name="Senoo K."/>
        </authorList>
    </citation>
    <scope>NUCLEOTIDE SEQUENCE [LARGE SCALE GENOMIC DNA]</scope>
    <source>
        <strain evidence="3 4">Red259</strain>
    </source>
</reference>
<protein>
    <submittedName>
        <fullName evidence="3">DUF4382 domain-containing protein</fullName>
    </submittedName>
</protein>
<evidence type="ECO:0000313" key="4">
    <source>
        <dbReference type="Proteomes" id="UP000641025"/>
    </source>
</evidence>
<dbReference type="Pfam" id="PF14321">
    <property type="entry name" value="DUF4382"/>
    <property type="match status" value="1"/>
</dbReference>
<dbReference type="Proteomes" id="UP000641025">
    <property type="component" value="Unassembled WGS sequence"/>
</dbReference>
<keyword evidence="1" id="KW-0472">Membrane</keyword>
<dbReference type="EMBL" id="JAEMHK010000002">
    <property type="protein sequence ID" value="MBJ6799422.1"/>
    <property type="molecule type" value="Genomic_DNA"/>
</dbReference>
<feature type="transmembrane region" description="Helical" evidence="1">
    <location>
        <begin position="7"/>
        <end position="27"/>
    </location>
</feature>
<sequence>MRNTTVAFRSVIIALGAIIAIMVYLGGCGGGGGGASTGTLKLAITDKPSDDFKHLFISIKEIRVVPAGHENAADNDPALPVLAKFNPGERKIDIMTLPLIQQALGEVVLPVGIYSQIRLVLYPNPNGNQDPVNYLTLQSDPNDTKIPLTTPSSQQSGLKILGPIDVKAGVINAVMIDFDPNTAVVKRGNSNEYNLKPTGIRMIQMANVLEDFGSIIGNVSNAFQHWSSATVSIKRRGTINDTDPIAAGRIFATYTSGKWQAPFSAFVPPSDPNDPESRYKAFINANGFVLYSSAAVRVVKQQATDLGEIVLVPQ</sequence>
<feature type="domain" description="DUF4382" evidence="2">
    <location>
        <begin position="37"/>
        <end position="197"/>
    </location>
</feature>
<evidence type="ECO:0000259" key="2">
    <source>
        <dbReference type="Pfam" id="PF14321"/>
    </source>
</evidence>
<evidence type="ECO:0000256" key="1">
    <source>
        <dbReference type="SAM" id="Phobius"/>
    </source>
</evidence>
<organism evidence="3 4">
    <name type="scientific">Geomonas propionica</name>
    <dbReference type="NCBI Taxonomy" id="2798582"/>
    <lineage>
        <taxon>Bacteria</taxon>
        <taxon>Pseudomonadati</taxon>
        <taxon>Thermodesulfobacteriota</taxon>
        <taxon>Desulfuromonadia</taxon>
        <taxon>Geobacterales</taxon>
        <taxon>Geobacteraceae</taxon>
        <taxon>Geomonas</taxon>
    </lineage>
</organism>
<keyword evidence="4" id="KW-1185">Reference proteome</keyword>
<dbReference type="RefSeq" id="WP_199393924.1">
    <property type="nucleotide sequence ID" value="NZ_JAEMHK010000002.1"/>
</dbReference>
<evidence type="ECO:0000313" key="3">
    <source>
        <dbReference type="EMBL" id="MBJ6799422.1"/>
    </source>
</evidence>
<accession>A0ABS0YN87</accession>
<keyword evidence="1" id="KW-1133">Transmembrane helix</keyword>
<dbReference type="InterPro" id="IPR025491">
    <property type="entry name" value="DUF4382"/>
</dbReference>